<gene>
    <name evidence="1" type="ORF">MAA8898_02648</name>
</gene>
<reference evidence="1 2" key="1">
    <citation type="submission" date="2017-05" db="EMBL/GenBank/DDBJ databases">
        <authorList>
            <person name="Song R."/>
            <person name="Chenine A.L."/>
            <person name="Ruprecht R.M."/>
        </authorList>
    </citation>
    <scope>NUCLEOTIDE SEQUENCE [LARGE SCALE GENOMIC DNA]</scope>
    <source>
        <strain evidence="1 2">CECT 8898</strain>
    </source>
</reference>
<name>A0A238KIM4_9RHOB</name>
<protein>
    <submittedName>
        <fullName evidence="1">Uncharacterized protein</fullName>
    </submittedName>
</protein>
<dbReference type="AlphaFoldDB" id="A0A238KIM4"/>
<accession>A0A238KIM4</accession>
<dbReference type="Proteomes" id="UP000207598">
    <property type="component" value="Unassembled WGS sequence"/>
</dbReference>
<evidence type="ECO:0000313" key="2">
    <source>
        <dbReference type="Proteomes" id="UP000207598"/>
    </source>
</evidence>
<dbReference type="EMBL" id="FXYF01000006">
    <property type="protein sequence ID" value="SMX42560.1"/>
    <property type="molecule type" value="Genomic_DNA"/>
</dbReference>
<dbReference type="OrthoDB" id="7877252at2"/>
<keyword evidence="2" id="KW-1185">Reference proteome</keyword>
<evidence type="ECO:0000313" key="1">
    <source>
        <dbReference type="EMBL" id="SMX42560.1"/>
    </source>
</evidence>
<proteinExistence type="predicted"/>
<organism evidence="1 2">
    <name type="scientific">Maliponia aquimaris</name>
    <dbReference type="NCBI Taxonomy" id="1673631"/>
    <lineage>
        <taxon>Bacteria</taxon>
        <taxon>Pseudomonadati</taxon>
        <taxon>Pseudomonadota</taxon>
        <taxon>Alphaproteobacteria</taxon>
        <taxon>Rhodobacterales</taxon>
        <taxon>Paracoccaceae</taxon>
        <taxon>Maliponia</taxon>
    </lineage>
</organism>
<dbReference type="RefSeq" id="WP_094021458.1">
    <property type="nucleotide sequence ID" value="NZ_FXYF01000006.1"/>
</dbReference>
<sequence>MARRKTPFRQDDVKRAVKGVLSAGLSVAKVEIDPDGKMVLTCGEGAADDAATEIDRALEIR</sequence>